<dbReference type="GO" id="GO:0008080">
    <property type="term" value="F:N-acetyltransferase activity"/>
    <property type="evidence" value="ECO:0007669"/>
    <property type="project" value="InterPro"/>
</dbReference>
<dbReference type="Pfam" id="PF00583">
    <property type="entry name" value="Acetyltransf_1"/>
    <property type="match status" value="1"/>
</dbReference>
<dbReference type="SUPFAM" id="SSF55729">
    <property type="entry name" value="Acyl-CoA N-acyltransferases (Nat)"/>
    <property type="match status" value="1"/>
</dbReference>
<organism evidence="3 4">
    <name type="scientific">Nitrosomonas marina</name>
    <dbReference type="NCBI Taxonomy" id="917"/>
    <lineage>
        <taxon>Bacteria</taxon>
        <taxon>Pseudomonadati</taxon>
        <taxon>Pseudomonadota</taxon>
        <taxon>Betaproteobacteria</taxon>
        <taxon>Nitrosomonadales</taxon>
        <taxon>Nitrosomonadaceae</taxon>
        <taxon>Nitrosomonas</taxon>
    </lineage>
</organism>
<proteinExistence type="predicted"/>
<dbReference type="PANTHER" id="PTHR13947:SF37">
    <property type="entry name" value="LD18367P"/>
    <property type="match status" value="1"/>
</dbReference>
<name>A0A1I0FXA4_9PROT</name>
<protein>
    <submittedName>
        <fullName evidence="3">Acetyltransferase (GNAT) domain-containing protein</fullName>
    </submittedName>
</protein>
<dbReference type="AlphaFoldDB" id="A0A1I0FXA4"/>
<dbReference type="PANTHER" id="PTHR13947">
    <property type="entry name" value="GNAT FAMILY N-ACETYLTRANSFERASE"/>
    <property type="match status" value="1"/>
</dbReference>
<evidence type="ECO:0000313" key="3">
    <source>
        <dbReference type="EMBL" id="SET62878.1"/>
    </source>
</evidence>
<feature type="domain" description="N-acetyltransferase" evidence="2">
    <location>
        <begin position="3"/>
        <end position="144"/>
    </location>
</feature>
<keyword evidence="1 3" id="KW-0808">Transferase</keyword>
<accession>A0A1I0FXA4</accession>
<dbReference type="InterPro" id="IPR016181">
    <property type="entry name" value="Acyl_CoA_acyltransferase"/>
</dbReference>
<reference evidence="4" key="1">
    <citation type="submission" date="2016-10" db="EMBL/GenBank/DDBJ databases">
        <authorList>
            <person name="Varghese N."/>
            <person name="Submissions S."/>
        </authorList>
    </citation>
    <scope>NUCLEOTIDE SEQUENCE [LARGE SCALE GENOMIC DNA]</scope>
    <source>
        <strain evidence="4">Nm71</strain>
    </source>
</reference>
<dbReference type="InterPro" id="IPR050769">
    <property type="entry name" value="NAT_camello-type"/>
</dbReference>
<dbReference type="RefSeq" id="WP_218142995.1">
    <property type="nucleotide sequence ID" value="NZ_FOIA01000047.1"/>
</dbReference>
<dbReference type="InterPro" id="IPR000182">
    <property type="entry name" value="GNAT_dom"/>
</dbReference>
<evidence type="ECO:0000313" key="4">
    <source>
        <dbReference type="Proteomes" id="UP000199345"/>
    </source>
</evidence>
<dbReference type="Proteomes" id="UP000199345">
    <property type="component" value="Unassembled WGS sequence"/>
</dbReference>
<dbReference type="PROSITE" id="PS51186">
    <property type="entry name" value="GNAT"/>
    <property type="match status" value="1"/>
</dbReference>
<dbReference type="CDD" id="cd04301">
    <property type="entry name" value="NAT_SF"/>
    <property type="match status" value="1"/>
</dbReference>
<dbReference type="EMBL" id="FOIA01000047">
    <property type="protein sequence ID" value="SET62878.1"/>
    <property type="molecule type" value="Genomic_DNA"/>
</dbReference>
<evidence type="ECO:0000256" key="1">
    <source>
        <dbReference type="ARBA" id="ARBA00022679"/>
    </source>
</evidence>
<evidence type="ECO:0000259" key="2">
    <source>
        <dbReference type="PROSITE" id="PS51186"/>
    </source>
</evidence>
<dbReference type="Gene3D" id="3.40.630.30">
    <property type="match status" value="1"/>
</dbReference>
<sequence>MYITLPQSEQDWSAYYDLRWRVLRAPWRQPKGSERDALEQIAYHVMVKTTTDRTIGVGRIHPASVEKWQIRYMAVEKNFRDQGIGKMLLLELERHARTQGATRIVLNARNSATAFYLKHDYKICGEAPTLFGVIQHLCMQKILPT</sequence>
<gene>
    <name evidence="3" type="ORF">SAMN05216326_1475</name>
</gene>
<keyword evidence="4" id="KW-1185">Reference proteome</keyword>